<dbReference type="Pfam" id="PF02163">
    <property type="entry name" value="Peptidase_M50"/>
    <property type="match status" value="2"/>
</dbReference>
<keyword evidence="4" id="KW-0645">Protease</keyword>
<feature type="transmembrane region" description="Helical" evidence="12">
    <location>
        <begin position="178"/>
        <end position="195"/>
    </location>
</feature>
<evidence type="ECO:0000256" key="11">
    <source>
        <dbReference type="ARBA" id="ARBA00023136"/>
    </source>
</evidence>
<evidence type="ECO:0000313" key="14">
    <source>
        <dbReference type="EMBL" id="CDQ24486.1"/>
    </source>
</evidence>
<comment type="cofactor">
    <cofactor evidence="1">
        <name>Zn(2+)</name>
        <dbReference type="ChEBI" id="CHEBI:29105"/>
    </cofactor>
</comment>
<feature type="domain" description="Peptidase M50" evidence="13">
    <location>
        <begin position="108"/>
        <end position="148"/>
    </location>
</feature>
<keyword evidence="5 12" id="KW-0812">Transmembrane</keyword>
<evidence type="ECO:0000256" key="5">
    <source>
        <dbReference type="ARBA" id="ARBA00022692"/>
    </source>
</evidence>
<evidence type="ECO:0000256" key="8">
    <source>
        <dbReference type="ARBA" id="ARBA00022833"/>
    </source>
</evidence>
<dbReference type="GO" id="GO:0016020">
    <property type="term" value="C:membrane"/>
    <property type="evidence" value="ECO:0007669"/>
    <property type="project" value="UniProtKB-SubCell"/>
</dbReference>
<evidence type="ECO:0000256" key="4">
    <source>
        <dbReference type="ARBA" id="ARBA00022670"/>
    </source>
</evidence>
<evidence type="ECO:0000256" key="2">
    <source>
        <dbReference type="ARBA" id="ARBA00004141"/>
    </source>
</evidence>
<evidence type="ECO:0000256" key="10">
    <source>
        <dbReference type="ARBA" id="ARBA00023049"/>
    </source>
</evidence>
<dbReference type="AlphaFoldDB" id="A0A024P741"/>
<dbReference type="GO" id="GO:0046872">
    <property type="term" value="F:metal ion binding"/>
    <property type="evidence" value="ECO:0007669"/>
    <property type="project" value="UniProtKB-KW"/>
</dbReference>
<keyword evidence="6" id="KW-0479">Metal-binding</keyword>
<keyword evidence="15" id="KW-1185">Reference proteome</keyword>
<gene>
    <name evidence="14" type="primary">spoIVFB</name>
    <name evidence="14" type="ORF">BN983_02770</name>
</gene>
<feature type="transmembrane region" description="Helical" evidence="12">
    <location>
        <begin position="85"/>
        <end position="107"/>
    </location>
</feature>
<protein>
    <submittedName>
        <fullName evidence="14">Stage IV sporulation protein FB</fullName>
    </submittedName>
</protein>
<organism evidence="14 15">
    <name type="scientific">Halobacillus karajensis</name>
    <dbReference type="NCBI Taxonomy" id="195088"/>
    <lineage>
        <taxon>Bacteria</taxon>
        <taxon>Bacillati</taxon>
        <taxon>Bacillota</taxon>
        <taxon>Bacilli</taxon>
        <taxon>Bacillales</taxon>
        <taxon>Bacillaceae</taxon>
        <taxon>Halobacillus</taxon>
    </lineage>
</organism>
<feature type="transmembrane region" description="Helical" evidence="12">
    <location>
        <begin position="153"/>
        <end position="172"/>
    </location>
</feature>
<keyword evidence="8" id="KW-0862">Zinc</keyword>
<dbReference type="InterPro" id="IPR008915">
    <property type="entry name" value="Peptidase_M50"/>
</dbReference>
<evidence type="ECO:0000256" key="9">
    <source>
        <dbReference type="ARBA" id="ARBA00022989"/>
    </source>
</evidence>
<dbReference type="PANTHER" id="PTHR39188:SF3">
    <property type="entry name" value="STAGE IV SPORULATION PROTEIN FB"/>
    <property type="match status" value="1"/>
</dbReference>
<keyword evidence="11 12" id="KW-0472">Membrane</keyword>
<comment type="subcellular location">
    <subcellularLocation>
        <location evidence="2">Membrane</location>
        <topology evidence="2">Multi-pass membrane protein</topology>
    </subcellularLocation>
</comment>
<dbReference type="GO" id="GO:0008237">
    <property type="term" value="F:metallopeptidase activity"/>
    <property type="evidence" value="ECO:0007669"/>
    <property type="project" value="UniProtKB-KW"/>
</dbReference>
<reference evidence="14 15" key="2">
    <citation type="submission" date="2014-05" db="EMBL/GenBank/DDBJ databases">
        <title>Draft genome sequence of Halobacillus karajensis HK-03.</title>
        <authorList>
            <person name="Khelaifia S."/>
            <person name="Croce O."/>
            <person name="Lagier J.C."/>
            <person name="Raoult D."/>
        </authorList>
    </citation>
    <scope>NUCLEOTIDE SEQUENCE [LARGE SCALE GENOMIC DNA]</scope>
    <source>
        <strain evidence="14 15">HD-03</strain>
    </source>
</reference>
<evidence type="ECO:0000256" key="3">
    <source>
        <dbReference type="ARBA" id="ARBA00007931"/>
    </source>
</evidence>
<reference evidence="15" key="1">
    <citation type="submission" date="2014-03" db="EMBL/GenBank/DDBJ databases">
        <authorList>
            <person name="Urmite Genomes U."/>
        </authorList>
    </citation>
    <scope>NUCLEOTIDE SEQUENCE [LARGE SCALE GENOMIC DNA]</scope>
    <source>
        <strain evidence="15">HD-03</strain>
    </source>
</reference>
<evidence type="ECO:0000256" key="1">
    <source>
        <dbReference type="ARBA" id="ARBA00001947"/>
    </source>
</evidence>
<dbReference type="OrthoDB" id="166377at2"/>
<name>A0A024P741_9BACI</name>
<evidence type="ECO:0000313" key="15">
    <source>
        <dbReference type="Proteomes" id="UP000028868"/>
    </source>
</evidence>
<comment type="caution">
    <text evidence="14">The sequence shown here is derived from an EMBL/GenBank/DDBJ whole genome shotgun (WGS) entry which is preliminary data.</text>
</comment>
<dbReference type="EMBL" id="CCDI010000003">
    <property type="protein sequence ID" value="CDQ24486.1"/>
    <property type="molecule type" value="Genomic_DNA"/>
</dbReference>
<evidence type="ECO:0000256" key="12">
    <source>
        <dbReference type="SAM" id="Phobius"/>
    </source>
</evidence>
<feature type="domain" description="Peptidase M50" evidence="13">
    <location>
        <begin position="32"/>
        <end position="107"/>
    </location>
</feature>
<dbReference type="GO" id="GO:0006508">
    <property type="term" value="P:proteolysis"/>
    <property type="evidence" value="ECO:0007669"/>
    <property type="project" value="UniProtKB-KW"/>
</dbReference>
<feature type="transmembrane region" description="Helical" evidence="12">
    <location>
        <begin position="15"/>
        <end position="41"/>
    </location>
</feature>
<dbReference type="RefSeq" id="WP_035509360.1">
    <property type="nucleotide sequence ID" value="NZ_CCDH010000001.1"/>
</dbReference>
<sequence>MKVLKLYHMIHIHPLFFLLALSAFLTGAIYEFIILFSIVIVHELGHFLTAKHYNWRVEKMEIWLFGGAVVSDEHNTRPFREQLHVILAGPLQHVWIFAFLLMIQMFFGSHSLLATALHYNGLILLFNLLPIWPLDGGKLLFYLLNRWFAFRRSLILSLTLSLLCMFTALSWLFLEDRWTLATILLTSFLLIENGLEWKRRSYTMMRYLLYCAYQNRKELHTKYVPVHQDTLVRDLLKNIHSNRRHKYVLKQTTPFYIVDEQECLQAFFERKEPELRVRDIPEVAI</sequence>
<keyword evidence="9 12" id="KW-1133">Transmembrane helix</keyword>
<evidence type="ECO:0000256" key="6">
    <source>
        <dbReference type="ARBA" id="ARBA00022723"/>
    </source>
</evidence>
<accession>A0A024P741</accession>
<comment type="similarity">
    <text evidence="3">Belongs to the peptidase M50B family.</text>
</comment>
<evidence type="ECO:0000256" key="7">
    <source>
        <dbReference type="ARBA" id="ARBA00022801"/>
    </source>
</evidence>
<proteinExistence type="inferred from homology"/>
<dbReference type="PANTHER" id="PTHR39188">
    <property type="entry name" value="MEMBRANE-ASSOCIATED ZINC METALLOPROTEASE M50B"/>
    <property type="match status" value="1"/>
</dbReference>
<dbReference type="Proteomes" id="UP000028868">
    <property type="component" value="Unassembled WGS sequence"/>
</dbReference>
<evidence type="ECO:0000259" key="13">
    <source>
        <dbReference type="Pfam" id="PF02163"/>
    </source>
</evidence>
<keyword evidence="7" id="KW-0378">Hydrolase</keyword>
<keyword evidence="10" id="KW-0482">Metalloprotease</keyword>